<dbReference type="PaxDb" id="3635-A0A1U8I2W8"/>
<reference evidence="1" key="1">
    <citation type="journal article" date="2020" name="Nat. Genet.">
        <title>Genomic diversifications of five Gossypium allopolyploid species and their impact on cotton improvement.</title>
        <authorList>
            <person name="Chen Z.J."/>
            <person name="Sreedasyam A."/>
            <person name="Ando A."/>
            <person name="Song Q."/>
            <person name="De Santiago L.M."/>
            <person name="Hulse-Kemp A.M."/>
            <person name="Ding M."/>
            <person name="Ye W."/>
            <person name="Kirkbride R.C."/>
            <person name="Jenkins J."/>
            <person name="Plott C."/>
            <person name="Lovell J."/>
            <person name="Lin Y.M."/>
            <person name="Vaughn R."/>
            <person name="Liu B."/>
            <person name="Simpson S."/>
            <person name="Scheffler B.E."/>
            <person name="Wen L."/>
            <person name="Saski C.A."/>
            <person name="Grover C.E."/>
            <person name="Hu G."/>
            <person name="Conover J.L."/>
            <person name="Carlson J.W."/>
            <person name="Shu S."/>
            <person name="Boston L.B."/>
            <person name="Williams M."/>
            <person name="Peterson D.G."/>
            <person name="McGee K."/>
            <person name="Jones D.C."/>
            <person name="Wendel J.F."/>
            <person name="Stelly D.M."/>
            <person name="Grimwood J."/>
            <person name="Schmutz J."/>
        </authorList>
    </citation>
    <scope>NUCLEOTIDE SEQUENCE [LARGE SCALE GENOMIC DNA]</scope>
    <source>
        <strain evidence="1">cv. TM-1</strain>
    </source>
</reference>
<dbReference type="PANTHER" id="PTHR35317">
    <property type="entry name" value="OS04G0629600 PROTEIN"/>
    <property type="match status" value="1"/>
</dbReference>
<reference evidence="2" key="2">
    <citation type="submission" date="2025-08" db="UniProtKB">
        <authorList>
            <consortium name="RefSeq"/>
        </authorList>
    </citation>
    <scope>IDENTIFICATION</scope>
</reference>
<accession>A0A1U8I2W8</accession>
<dbReference type="OrthoDB" id="2013098at2759"/>
<evidence type="ECO:0008006" key="3">
    <source>
        <dbReference type="Google" id="ProtNLM"/>
    </source>
</evidence>
<sequence length="125" mass="14311">MGSYETKISRCSKNKTCTPTSSAKEFDIPEMKTGESVNEYLTRTLVIVNKMKTNGENKIDAEVVSNILRSMTSKFNYVMYSIEESKETSILTIDELQSSFLMHEQRINMTSLTEEAQELKISFEE</sequence>
<keyword evidence="1" id="KW-1185">Reference proteome</keyword>
<dbReference type="Proteomes" id="UP000818029">
    <property type="component" value="Chromosome A09"/>
</dbReference>
<gene>
    <name evidence="2" type="primary">LOC107890003</name>
</gene>
<dbReference type="GeneID" id="107890003"/>
<dbReference type="PANTHER" id="PTHR35317:SF34">
    <property type="match status" value="1"/>
</dbReference>
<dbReference type="Pfam" id="PF14223">
    <property type="entry name" value="Retrotran_gag_2"/>
    <property type="match status" value="1"/>
</dbReference>
<evidence type="ECO:0000313" key="1">
    <source>
        <dbReference type="Proteomes" id="UP000818029"/>
    </source>
</evidence>
<protein>
    <recommendedName>
        <fullName evidence="3">Retrovirus-related Pol polyprotein from transposon TNT 1-94</fullName>
    </recommendedName>
</protein>
<evidence type="ECO:0000313" key="2">
    <source>
        <dbReference type="RefSeq" id="XP_016670019.1"/>
    </source>
</evidence>
<name>A0A1U8I2W8_GOSHI</name>
<organism evidence="1 2">
    <name type="scientific">Gossypium hirsutum</name>
    <name type="common">Upland cotton</name>
    <name type="synonym">Gossypium mexicanum</name>
    <dbReference type="NCBI Taxonomy" id="3635"/>
    <lineage>
        <taxon>Eukaryota</taxon>
        <taxon>Viridiplantae</taxon>
        <taxon>Streptophyta</taxon>
        <taxon>Embryophyta</taxon>
        <taxon>Tracheophyta</taxon>
        <taxon>Spermatophyta</taxon>
        <taxon>Magnoliopsida</taxon>
        <taxon>eudicotyledons</taxon>
        <taxon>Gunneridae</taxon>
        <taxon>Pentapetalae</taxon>
        <taxon>rosids</taxon>
        <taxon>malvids</taxon>
        <taxon>Malvales</taxon>
        <taxon>Malvaceae</taxon>
        <taxon>Malvoideae</taxon>
        <taxon>Gossypium</taxon>
    </lineage>
</organism>
<proteinExistence type="predicted"/>
<dbReference type="RefSeq" id="XP_016670019.1">
    <property type="nucleotide sequence ID" value="XM_016814530.1"/>
</dbReference>
<dbReference type="KEGG" id="ghi:107890003"/>
<dbReference type="AlphaFoldDB" id="A0A1U8I2W8"/>